<comment type="caution">
    <text evidence="2">The sequence shown here is derived from an EMBL/GenBank/DDBJ whole genome shotgun (WGS) entry which is preliminary data.</text>
</comment>
<keyword evidence="1" id="KW-0812">Transmembrane</keyword>
<evidence type="ECO:0000256" key="1">
    <source>
        <dbReference type="SAM" id="Phobius"/>
    </source>
</evidence>
<accession>A0A0F9H3H0</accession>
<evidence type="ECO:0000313" key="2">
    <source>
        <dbReference type="EMBL" id="KKL97496.1"/>
    </source>
</evidence>
<organism evidence="2">
    <name type="scientific">marine sediment metagenome</name>
    <dbReference type="NCBI Taxonomy" id="412755"/>
    <lineage>
        <taxon>unclassified sequences</taxon>
        <taxon>metagenomes</taxon>
        <taxon>ecological metagenomes</taxon>
    </lineage>
</organism>
<keyword evidence="1" id="KW-0472">Membrane</keyword>
<reference evidence="2" key="1">
    <citation type="journal article" date="2015" name="Nature">
        <title>Complex archaea that bridge the gap between prokaryotes and eukaryotes.</title>
        <authorList>
            <person name="Spang A."/>
            <person name="Saw J.H."/>
            <person name="Jorgensen S.L."/>
            <person name="Zaremba-Niedzwiedzka K."/>
            <person name="Martijn J."/>
            <person name="Lind A.E."/>
            <person name="van Eijk R."/>
            <person name="Schleper C."/>
            <person name="Guy L."/>
            <person name="Ettema T.J."/>
        </authorList>
    </citation>
    <scope>NUCLEOTIDE SEQUENCE</scope>
</reference>
<dbReference type="EMBL" id="LAZR01018155">
    <property type="protein sequence ID" value="KKL97496.1"/>
    <property type="molecule type" value="Genomic_DNA"/>
</dbReference>
<sequence length="151" mass="16167">MNSVEVRNLLQRIKGTRFSKPQDSIGILIATMVAIVAGVGLIPAIVTSIEGSGEVEIVEVEQVVQEVGALTVTSYELEIEEESVGLSGLLGVLPYVFVVVVVLGVAFWLLPSKEGSRVEGPKEGQLTSIRELVNRPFIGLGRIIRRISKGG</sequence>
<feature type="transmembrane region" description="Helical" evidence="1">
    <location>
        <begin position="25"/>
        <end position="46"/>
    </location>
</feature>
<keyword evidence="1" id="KW-1133">Transmembrane helix</keyword>
<gene>
    <name evidence="2" type="ORF">LCGC14_1833890</name>
</gene>
<feature type="transmembrane region" description="Helical" evidence="1">
    <location>
        <begin position="92"/>
        <end position="110"/>
    </location>
</feature>
<protein>
    <submittedName>
        <fullName evidence="2">Uncharacterized protein</fullName>
    </submittedName>
</protein>
<name>A0A0F9H3H0_9ZZZZ</name>
<proteinExistence type="predicted"/>
<dbReference type="AlphaFoldDB" id="A0A0F9H3H0"/>